<keyword evidence="2" id="KW-1185">Reference proteome</keyword>
<evidence type="ECO:0008006" key="3">
    <source>
        <dbReference type="Google" id="ProtNLM"/>
    </source>
</evidence>
<gene>
    <name evidence="1" type="ORF">Desfe_1185</name>
</gene>
<evidence type="ECO:0000313" key="1">
    <source>
        <dbReference type="EMBL" id="AFL67055.1"/>
    </source>
</evidence>
<name>I3XSY1_DESAM</name>
<dbReference type="InterPro" id="IPR036390">
    <property type="entry name" value="WH_DNA-bd_sf"/>
</dbReference>
<protein>
    <recommendedName>
        <fullName evidence="3">ArsR family transcriptional regulator</fullName>
    </recommendedName>
</protein>
<dbReference type="eggNOG" id="arCOG07192">
    <property type="taxonomic scope" value="Archaea"/>
</dbReference>
<reference evidence="1 2" key="1">
    <citation type="journal article" date="2012" name="J. Bacteriol.">
        <title>Complete Genome Sequence of Desulfurococcus fermentans, a Hyperthermophilic Cellulolytic Crenarchaeon Isolated from a Freshwater Hot Spring in Kamchatka, Russia.</title>
        <authorList>
            <person name="Susanti D."/>
            <person name="Johnson E.F."/>
            <person name="Rodriguez J.R."/>
            <person name="Anderson I."/>
            <person name="Perevalova A.A."/>
            <person name="Kyrpides N."/>
            <person name="Lucas S."/>
            <person name="Han J."/>
            <person name="Lapidus A."/>
            <person name="Cheng J.F."/>
            <person name="Goodwin L."/>
            <person name="Pitluck S."/>
            <person name="Mavrommatis K."/>
            <person name="Peters L."/>
            <person name="Land M.L."/>
            <person name="Hauser L."/>
            <person name="Gopalan V."/>
            <person name="Chan P.P."/>
            <person name="Lowe T.M."/>
            <person name="Atomi H."/>
            <person name="Bonch-Osmolovskaya E.A."/>
            <person name="Woyke T."/>
            <person name="Mukhopadhyay B."/>
        </authorList>
    </citation>
    <scope>NUCLEOTIDE SEQUENCE [LARGE SCALE GENOMIC DNA]</scope>
    <source>
        <strain evidence="1 2">DSM 16532</strain>
    </source>
</reference>
<proteinExistence type="predicted"/>
<evidence type="ECO:0000313" key="2">
    <source>
        <dbReference type="Proteomes" id="UP000006175"/>
    </source>
</evidence>
<dbReference type="HOGENOM" id="CLU_2534826_0_0_2"/>
<sequence>MCGMTKYNPGYWRITPLFRAILEVLVSKPEGITEGDLDEALKKKYGLVFAKSELYHTLMRLELAGLIQVEPVGKEFFVKLSPRFNEYIK</sequence>
<dbReference type="AlphaFoldDB" id="I3XSY1"/>
<organism evidence="1 2">
    <name type="scientific">Desulfurococcus amylolyticus DSM 16532</name>
    <dbReference type="NCBI Taxonomy" id="768672"/>
    <lineage>
        <taxon>Archaea</taxon>
        <taxon>Thermoproteota</taxon>
        <taxon>Thermoprotei</taxon>
        <taxon>Desulfurococcales</taxon>
        <taxon>Desulfurococcaceae</taxon>
        <taxon>Desulfurococcus</taxon>
    </lineage>
</organism>
<dbReference type="Proteomes" id="UP000006175">
    <property type="component" value="Chromosome"/>
</dbReference>
<accession>I3XSY1</accession>
<dbReference type="KEGG" id="dfd:Desfe_1185"/>
<dbReference type="SUPFAM" id="SSF46785">
    <property type="entry name" value="Winged helix' DNA-binding domain"/>
    <property type="match status" value="1"/>
</dbReference>
<dbReference type="EMBL" id="CP003321">
    <property type="protein sequence ID" value="AFL67055.1"/>
    <property type="molecule type" value="Genomic_DNA"/>
</dbReference>